<feature type="compositionally biased region" description="Polar residues" evidence="5">
    <location>
        <begin position="636"/>
        <end position="650"/>
    </location>
</feature>
<dbReference type="AlphaFoldDB" id="A0A6A6PZX2"/>
<feature type="compositionally biased region" description="Low complexity" evidence="5">
    <location>
        <begin position="600"/>
        <end position="612"/>
    </location>
</feature>
<dbReference type="Proteomes" id="UP000799767">
    <property type="component" value="Unassembled WGS sequence"/>
</dbReference>
<feature type="compositionally biased region" description="Polar residues" evidence="5">
    <location>
        <begin position="574"/>
        <end position="599"/>
    </location>
</feature>
<feature type="compositionally biased region" description="Basic and acidic residues" evidence="5">
    <location>
        <begin position="687"/>
        <end position="710"/>
    </location>
</feature>
<evidence type="ECO:0000256" key="4">
    <source>
        <dbReference type="PROSITE-ProRule" id="PRU00723"/>
    </source>
</evidence>
<evidence type="ECO:0000256" key="3">
    <source>
        <dbReference type="ARBA" id="ARBA00022833"/>
    </source>
</evidence>
<feature type="zinc finger region" description="C3H1-type" evidence="4">
    <location>
        <begin position="1074"/>
        <end position="1101"/>
    </location>
</feature>
<dbReference type="OrthoDB" id="4347at2759"/>
<dbReference type="Pfam" id="PF00642">
    <property type="entry name" value="zf-CCCH"/>
    <property type="match status" value="1"/>
</dbReference>
<protein>
    <recommendedName>
        <fullName evidence="6">C3H1-type domain-containing protein</fullName>
    </recommendedName>
</protein>
<feature type="region of interest" description="Disordered" evidence="5">
    <location>
        <begin position="41"/>
        <end position="72"/>
    </location>
</feature>
<feature type="compositionally biased region" description="Polar residues" evidence="5">
    <location>
        <begin position="1057"/>
        <end position="1071"/>
    </location>
</feature>
<accession>A0A6A6PZX2</accession>
<feature type="region of interest" description="Disordered" evidence="5">
    <location>
        <begin position="523"/>
        <end position="612"/>
    </location>
</feature>
<feature type="compositionally biased region" description="Low complexity" evidence="5">
    <location>
        <begin position="327"/>
        <end position="337"/>
    </location>
</feature>
<feature type="domain" description="C3H1-type" evidence="6">
    <location>
        <begin position="1074"/>
        <end position="1101"/>
    </location>
</feature>
<feature type="compositionally biased region" description="Basic residues" evidence="5">
    <location>
        <begin position="711"/>
        <end position="721"/>
    </location>
</feature>
<dbReference type="SMART" id="SM00356">
    <property type="entry name" value="ZnF_C3H1"/>
    <property type="match status" value="1"/>
</dbReference>
<feature type="region of interest" description="Disordered" evidence="5">
    <location>
        <begin position="997"/>
        <end position="1071"/>
    </location>
</feature>
<organism evidence="7 8">
    <name type="scientific">Neohortaea acidophila</name>
    <dbReference type="NCBI Taxonomy" id="245834"/>
    <lineage>
        <taxon>Eukaryota</taxon>
        <taxon>Fungi</taxon>
        <taxon>Dikarya</taxon>
        <taxon>Ascomycota</taxon>
        <taxon>Pezizomycotina</taxon>
        <taxon>Dothideomycetes</taxon>
        <taxon>Dothideomycetidae</taxon>
        <taxon>Mycosphaerellales</taxon>
        <taxon>Teratosphaeriaceae</taxon>
        <taxon>Neohortaea</taxon>
    </lineage>
</organism>
<feature type="compositionally biased region" description="Pro residues" evidence="5">
    <location>
        <begin position="967"/>
        <end position="980"/>
    </location>
</feature>
<gene>
    <name evidence="7" type="ORF">BDY17DRAFT_100362</name>
</gene>
<feature type="compositionally biased region" description="Low complexity" evidence="5">
    <location>
        <begin position="1027"/>
        <end position="1040"/>
    </location>
</feature>
<name>A0A6A6PZX2_9PEZI</name>
<dbReference type="InterPro" id="IPR000571">
    <property type="entry name" value="Znf_CCCH"/>
</dbReference>
<dbReference type="Gene3D" id="4.10.1000.10">
    <property type="entry name" value="Zinc finger, CCCH-type"/>
    <property type="match status" value="1"/>
</dbReference>
<dbReference type="SUPFAM" id="SSF90229">
    <property type="entry name" value="CCCH zinc finger"/>
    <property type="match status" value="1"/>
</dbReference>
<feature type="compositionally biased region" description="Low complexity" evidence="5">
    <location>
        <begin position="659"/>
        <end position="679"/>
    </location>
</feature>
<feature type="compositionally biased region" description="Acidic residues" evidence="5">
    <location>
        <begin position="311"/>
        <end position="326"/>
    </location>
</feature>
<dbReference type="InterPro" id="IPR036855">
    <property type="entry name" value="Znf_CCCH_sf"/>
</dbReference>
<evidence type="ECO:0000256" key="2">
    <source>
        <dbReference type="ARBA" id="ARBA00022771"/>
    </source>
</evidence>
<dbReference type="GO" id="GO:0008270">
    <property type="term" value="F:zinc ion binding"/>
    <property type="evidence" value="ECO:0007669"/>
    <property type="project" value="UniProtKB-KW"/>
</dbReference>
<keyword evidence="3 4" id="KW-0862">Zinc</keyword>
<keyword evidence="2 4" id="KW-0863">Zinc-finger</keyword>
<evidence type="ECO:0000313" key="7">
    <source>
        <dbReference type="EMBL" id="KAF2485294.1"/>
    </source>
</evidence>
<keyword evidence="1 4" id="KW-0479">Metal-binding</keyword>
<proteinExistence type="predicted"/>
<evidence type="ECO:0000313" key="8">
    <source>
        <dbReference type="Proteomes" id="UP000799767"/>
    </source>
</evidence>
<feature type="region of interest" description="Disordered" evidence="5">
    <location>
        <begin position="289"/>
        <end position="350"/>
    </location>
</feature>
<feature type="region of interest" description="Disordered" evidence="5">
    <location>
        <begin position="628"/>
        <end position="721"/>
    </location>
</feature>
<dbReference type="RefSeq" id="XP_033591863.1">
    <property type="nucleotide sequence ID" value="XM_033729101.1"/>
</dbReference>
<evidence type="ECO:0000256" key="5">
    <source>
        <dbReference type="SAM" id="MobiDB-lite"/>
    </source>
</evidence>
<sequence length="1101" mass="119577">MDQLPRSKEGYANNNLFADSQQQFNAYDNLFQSGPGQSPYDASWGLNAGNYPSQSRVQHSSTPSWPQNTNHLSLPPAQGNLHAHAAPYHRPLAPSPAPYGGQNAVDTYQTPHTYQYAPQYDPSLLPQHAFNQNFNYSTADRHTPNAATVAPHALQQEKSSSAFAHNPYGAPSYQVNSVAQSRPLNPSTPDVADQRQLMASIPQGTNAGQFSIIRFDDLANATRSQRMGNFVNVGVDALNWDLNRAALPPYVPRKSRNELRRLAANDPKLLAKLSKTGVKKQRLLAAAAKPSLAVGKTSSPTGEKIKYEGDSPSEDEDSSSDDDDESSYTSDEAAETSPLPAKRPDTPKGATEYDTIKALWRGKRRSLASDSIRKGLGEFWEIVKTIRDRWKADVAALQDAESKNRTNELPLLQSRVKDQRDMLETAFKAALKHGHRDIILLMSENVSLLFLCYQFLLDRAKVEDYNSALPRTILETVALFTTITQTKLENTHMVKVLPRYAKRGDAKTQFYAKRIIASAAEASAEKSAEPGSAKDKVAGSPPSKKSEPEPVAGVKRPSSAANDGGAQKKVAIASSKSNGLSTATKLGTTAKKSTLANDNTKAATTAAAVPAVKPKQVVAKPSGLFASLQSAGKKPGTSTANRAAQASTTGVAGRTIDKTSNASSTTGPSAAPAPSFSFAETMANLSKPKEEKPAPKVERQVPDETPEEKRKRLRKESRRHLHVTFKTGEDLVQIREFHHDPDEELGHDANQVRDVSDVGGEGRMFKQQHSMMDIDEEDEAADDGAGLVDFTPPKDIDFTVVDAEERKRNSIKFGGEVEPESAERAARDAHEANTLIVFYTDPKDIPPNPREPSDPYSGEQSDKIKQFGLPDAKWDARAKGKSVAMQQMPTAQQQQTANVAPQFDFANIGNLMITPQSGYQPSMPTVSQPSLPGGDAISNILASLKQAQANQGTPPASAMGAFNLPSSAPPPTFAPAPQPSTIPAGQPDLAAILAQIQQNQGGAAQPPAMSGFGLNTPGPMPGMTSYQPQAQQQQQQQQQQTSVYENQERKQWREGSANDNATKAKRQTTAQSPWFRTKVCKYWQEGRCQKGDQCTYKHEEE</sequence>
<feature type="region of interest" description="Disordered" evidence="5">
    <location>
        <begin position="840"/>
        <end position="863"/>
    </location>
</feature>
<keyword evidence="8" id="KW-1185">Reference proteome</keyword>
<evidence type="ECO:0000256" key="1">
    <source>
        <dbReference type="ARBA" id="ARBA00022723"/>
    </source>
</evidence>
<dbReference type="GeneID" id="54470103"/>
<feature type="compositionally biased region" description="Polar residues" evidence="5">
    <location>
        <begin position="50"/>
        <end position="72"/>
    </location>
</feature>
<feature type="compositionally biased region" description="Basic and acidic residues" evidence="5">
    <location>
        <begin position="523"/>
        <end position="537"/>
    </location>
</feature>
<dbReference type="EMBL" id="MU001633">
    <property type="protein sequence ID" value="KAF2485294.1"/>
    <property type="molecule type" value="Genomic_DNA"/>
</dbReference>
<reference evidence="7" key="1">
    <citation type="journal article" date="2020" name="Stud. Mycol.">
        <title>101 Dothideomycetes genomes: a test case for predicting lifestyles and emergence of pathogens.</title>
        <authorList>
            <person name="Haridas S."/>
            <person name="Albert R."/>
            <person name="Binder M."/>
            <person name="Bloem J."/>
            <person name="Labutti K."/>
            <person name="Salamov A."/>
            <person name="Andreopoulos B."/>
            <person name="Baker S."/>
            <person name="Barry K."/>
            <person name="Bills G."/>
            <person name="Bluhm B."/>
            <person name="Cannon C."/>
            <person name="Castanera R."/>
            <person name="Culley D."/>
            <person name="Daum C."/>
            <person name="Ezra D."/>
            <person name="Gonzalez J."/>
            <person name="Henrissat B."/>
            <person name="Kuo A."/>
            <person name="Liang C."/>
            <person name="Lipzen A."/>
            <person name="Lutzoni F."/>
            <person name="Magnuson J."/>
            <person name="Mondo S."/>
            <person name="Nolan M."/>
            <person name="Ohm R."/>
            <person name="Pangilinan J."/>
            <person name="Park H.-J."/>
            <person name="Ramirez L."/>
            <person name="Alfaro M."/>
            <person name="Sun H."/>
            <person name="Tritt A."/>
            <person name="Yoshinaga Y."/>
            <person name="Zwiers L.-H."/>
            <person name="Turgeon B."/>
            <person name="Goodwin S."/>
            <person name="Spatafora J."/>
            <person name="Crous P."/>
            <person name="Grigoriev I."/>
        </authorList>
    </citation>
    <scope>NUCLEOTIDE SEQUENCE</scope>
    <source>
        <strain evidence="7">CBS 113389</strain>
    </source>
</reference>
<feature type="compositionally biased region" description="Low complexity" evidence="5">
    <location>
        <begin position="997"/>
        <end position="1008"/>
    </location>
</feature>
<feature type="region of interest" description="Disordered" evidence="5">
    <location>
        <begin position="966"/>
        <end position="985"/>
    </location>
</feature>
<evidence type="ECO:0000259" key="6">
    <source>
        <dbReference type="PROSITE" id="PS50103"/>
    </source>
</evidence>
<dbReference type="PROSITE" id="PS50103">
    <property type="entry name" value="ZF_C3H1"/>
    <property type="match status" value="1"/>
</dbReference>